<sequence length="470" mass="52684">MIHRLETHSKVLSFVLILTLTLGMLPLLGLLGAKEASAFEQPTINCSSVANQVYISVYSNTAPNPKCYNTSTVLLDGVGNYIVTLHITEDYNPESTVMSKVQNGVSQEIEPITRTGSQIVFEVEGFLGAELHFAVLPYWMNTPGIYYKEKNSFTFWDTRLYQWIYPTTPPSQFDIYLSQMQEYSAARIVGSTGTLLGEANLVNGRAFIPNISIEQGNRIYGLLLNNNLIEDSFFVGYRPPGMEYSSVYKTVAKGFDPTANLYYHTNVDSLNGYPDEDSVTEQPANQVLYYYAKYGENPILRLQNGNDVRFITITEEETIFSPSDLYTVTLTKTLPESNVQLNGQIVYSKEHIEGNYYIDTPHLSDSLGRVTFVHFMPNKVSTIPNYFYYENEMGLPFTLVPTSVVDPVQGGEANLSVVSVTRPGSPDPSKFDLADLVWFAKNAYRFDIDQNGVHDGNDLTDLMHLLAPGY</sequence>
<dbReference type="Proteomes" id="UP000282311">
    <property type="component" value="Unassembled WGS sequence"/>
</dbReference>
<evidence type="ECO:0000313" key="2">
    <source>
        <dbReference type="Proteomes" id="UP000282311"/>
    </source>
</evidence>
<accession>A0A3B0CI50</accession>
<reference evidence="1 2" key="1">
    <citation type="journal article" date="2007" name="Int. J. Syst. Evol. Microbiol.">
        <title>Paenibacillus ginsengarvi sp. nov., isolated from soil from ginseng cultivation.</title>
        <authorList>
            <person name="Yoon M.H."/>
            <person name="Ten L.N."/>
            <person name="Im W.T."/>
        </authorList>
    </citation>
    <scope>NUCLEOTIDE SEQUENCE [LARGE SCALE GENOMIC DNA]</scope>
    <source>
        <strain evidence="1 2">KCTC 13059</strain>
    </source>
</reference>
<dbReference type="EMBL" id="RBAH01000006">
    <property type="protein sequence ID" value="RKN85043.1"/>
    <property type="molecule type" value="Genomic_DNA"/>
</dbReference>
<protein>
    <submittedName>
        <fullName evidence="1">Uncharacterized protein</fullName>
    </submittedName>
</protein>
<comment type="caution">
    <text evidence="1">The sequence shown here is derived from an EMBL/GenBank/DDBJ whole genome shotgun (WGS) entry which is preliminary data.</text>
</comment>
<keyword evidence="2" id="KW-1185">Reference proteome</keyword>
<name>A0A3B0CI50_9BACL</name>
<gene>
    <name evidence="1" type="ORF">D7M11_11025</name>
</gene>
<proteinExistence type="predicted"/>
<dbReference type="AlphaFoldDB" id="A0A3B0CI50"/>
<organism evidence="1 2">
    <name type="scientific">Paenibacillus ginsengarvi</name>
    <dbReference type="NCBI Taxonomy" id="400777"/>
    <lineage>
        <taxon>Bacteria</taxon>
        <taxon>Bacillati</taxon>
        <taxon>Bacillota</taxon>
        <taxon>Bacilli</taxon>
        <taxon>Bacillales</taxon>
        <taxon>Paenibacillaceae</taxon>
        <taxon>Paenibacillus</taxon>
    </lineage>
</organism>
<evidence type="ECO:0000313" key="1">
    <source>
        <dbReference type="EMBL" id="RKN85043.1"/>
    </source>
</evidence>